<sequence>MITETKGTLRLIRTSQYINGFRKFKVYLDNKRISDIRDGEEIVVPIENGKHDLYISIDWTKSKRIEFEINEEEEVQLLCGSPIRGKKFLIPFLPLIGSFVPKWFLFVKKL</sequence>
<comment type="caution">
    <text evidence="2">The sequence shown here is derived from an EMBL/GenBank/DDBJ whole genome shotgun (WGS) entry which is preliminary data.</text>
</comment>
<reference evidence="2 3" key="1">
    <citation type="submission" date="2018-07" db="EMBL/GenBank/DDBJ databases">
        <title>Genomic Encyclopedia of Type Strains, Phase IV (KMG-IV): sequencing the most valuable type-strain genomes for metagenomic binning, comparative biology and taxonomic classification.</title>
        <authorList>
            <person name="Goeker M."/>
        </authorList>
    </citation>
    <scope>NUCLEOTIDE SEQUENCE [LARGE SCALE GENOMIC DNA]</scope>
    <source>
        <strain evidence="2 3">DSM 25281</strain>
    </source>
</reference>
<organism evidence="2 3">
    <name type="scientific">Falsibacillus pallidus</name>
    <dbReference type="NCBI Taxonomy" id="493781"/>
    <lineage>
        <taxon>Bacteria</taxon>
        <taxon>Bacillati</taxon>
        <taxon>Bacillota</taxon>
        <taxon>Bacilli</taxon>
        <taxon>Bacillales</taxon>
        <taxon>Bacillaceae</taxon>
        <taxon>Falsibacillus</taxon>
    </lineage>
</organism>
<dbReference type="EMBL" id="QQAY01000022">
    <property type="protein sequence ID" value="RDI37244.1"/>
    <property type="molecule type" value="Genomic_DNA"/>
</dbReference>
<name>A0A370G3R1_9BACI</name>
<dbReference type="AlphaFoldDB" id="A0A370G3R1"/>
<keyword evidence="1" id="KW-0812">Transmembrane</keyword>
<keyword evidence="1" id="KW-0472">Membrane</keyword>
<proteinExistence type="predicted"/>
<evidence type="ECO:0000313" key="2">
    <source>
        <dbReference type="EMBL" id="RDI37244.1"/>
    </source>
</evidence>
<accession>A0A370G3R1</accession>
<protein>
    <submittedName>
        <fullName evidence="2">Uncharacterized protein</fullName>
    </submittedName>
</protein>
<feature type="transmembrane region" description="Helical" evidence="1">
    <location>
        <begin position="88"/>
        <end position="106"/>
    </location>
</feature>
<dbReference type="Proteomes" id="UP000255326">
    <property type="component" value="Unassembled WGS sequence"/>
</dbReference>
<gene>
    <name evidence="2" type="ORF">DFR59_12234</name>
</gene>
<keyword evidence="1" id="KW-1133">Transmembrane helix</keyword>
<dbReference type="RefSeq" id="WP_114747185.1">
    <property type="nucleotide sequence ID" value="NZ_QQAY01000022.1"/>
</dbReference>
<evidence type="ECO:0000256" key="1">
    <source>
        <dbReference type="SAM" id="Phobius"/>
    </source>
</evidence>
<keyword evidence="3" id="KW-1185">Reference proteome</keyword>
<dbReference type="OrthoDB" id="2223488at2"/>
<evidence type="ECO:0000313" key="3">
    <source>
        <dbReference type="Proteomes" id="UP000255326"/>
    </source>
</evidence>